<dbReference type="PANTHER" id="PTHR10671">
    <property type="entry name" value="EPITHELIAL MEMBRANE PROTEIN-RELATED"/>
    <property type="match status" value="1"/>
</dbReference>
<dbReference type="InterPro" id="IPR050579">
    <property type="entry name" value="PMP-22/EMP/MP20-like"/>
</dbReference>
<evidence type="ECO:0008006" key="8">
    <source>
        <dbReference type="Google" id="ProtNLM"/>
    </source>
</evidence>
<dbReference type="Gene3D" id="1.20.140.150">
    <property type="match status" value="1"/>
</dbReference>
<protein>
    <recommendedName>
        <fullName evidence="8">GIY-YIG domain-containing protein</fullName>
    </recommendedName>
</protein>
<feature type="compositionally biased region" description="Basic and acidic residues" evidence="5">
    <location>
        <begin position="209"/>
        <end position="222"/>
    </location>
</feature>
<organism evidence="7">
    <name type="scientific">Arion vulgaris</name>
    <dbReference type="NCBI Taxonomy" id="1028688"/>
    <lineage>
        <taxon>Eukaryota</taxon>
        <taxon>Metazoa</taxon>
        <taxon>Spiralia</taxon>
        <taxon>Lophotrochozoa</taxon>
        <taxon>Mollusca</taxon>
        <taxon>Gastropoda</taxon>
        <taxon>Heterobranchia</taxon>
        <taxon>Euthyneura</taxon>
        <taxon>Panpulmonata</taxon>
        <taxon>Eupulmonata</taxon>
        <taxon>Stylommatophora</taxon>
        <taxon>Helicina</taxon>
        <taxon>Arionoidea</taxon>
        <taxon>Arionidae</taxon>
        <taxon>Arion</taxon>
    </lineage>
</organism>
<dbReference type="AlphaFoldDB" id="A0A0B7A666"/>
<accession>A0A0B7A666</accession>
<proteinExistence type="predicted"/>
<evidence type="ECO:0000256" key="6">
    <source>
        <dbReference type="SAM" id="Phobius"/>
    </source>
</evidence>
<sequence>MLGVSKKSHEPTTYYALAFCTHVVAFVILVIGTFTPNWSQVTEQGKSLIPIVYDKGLIVWCTVNQSCYGITDFSQLSEIFFADFVLGIVAVVFGFFALQMFCAGLFIRSCKETNLGIPIAVVSICEGALLMLVLVLFEISVSLDTLSGENIHRKDTFGFSRGLIVGAIVLYFIASFFSIGEYMRRFGGPSHPQKAYEETKQKSRHRRSNRDDNKERDNEKKNQIVPVPLPPPYTRRNPVYYPDTEEQRYSVGNGMRPCKLPGCEMCSFVAGSPTFWGPAGVFNISDRLTCQDSKVVYAIICVKDDKVFVGHSQRKLVDTFSQHLANIKAMRVNDPVAYHFTRTGHSVLDLRVSALARINCDIATRARLEKSLSYDMDRPHNSYYGINEDFEYL</sequence>
<reference evidence="7" key="1">
    <citation type="submission" date="2014-12" db="EMBL/GenBank/DDBJ databases">
        <title>Insight into the proteome of Arion vulgaris.</title>
        <authorList>
            <person name="Aradska J."/>
            <person name="Bulat T."/>
            <person name="Smidak R."/>
            <person name="Sarate P."/>
            <person name="Gangsoo J."/>
            <person name="Sialana F."/>
            <person name="Bilban M."/>
            <person name="Lubec G."/>
        </authorList>
    </citation>
    <scope>NUCLEOTIDE SEQUENCE</scope>
    <source>
        <tissue evidence="7">Skin</tissue>
    </source>
</reference>
<evidence type="ECO:0000256" key="2">
    <source>
        <dbReference type="ARBA" id="ARBA00022692"/>
    </source>
</evidence>
<comment type="subcellular location">
    <subcellularLocation>
        <location evidence="1">Membrane</location>
        <topology evidence="1">Multi-pass membrane protein</topology>
    </subcellularLocation>
</comment>
<keyword evidence="2 6" id="KW-0812">Transmembrane</keyword>
<dbReference type="PANTHER" id="PTHR10671:SF108">
    <property type="entry name" value="CLAUDIN FAMILY PROTEIN-RELATED"/>
    <property type="match status" value="1"/>
</dbReference>
<feature type="region of interest" description="Disordered" evidence="5">
    <location>
        <begin position="188"/>
        <end position="240"/>
    </location>
</feature>
<keyword evidence="4 6" id="KW-0472">Membrane</keyword>
<evidence type="ECO:0000313" key="7">
    <source>
        <dbReference type="EMBL" id="CEK75511.1"/>
    </source>
</evidence>
<dbReference type="GO" id="GO:0005886">
    <property type="term" value="C:plasma membrane"/>
    <property type="evidence" value="ECO:0007669"/>
    <property type="project" value="TreeGrafter"/>
</dbReference>
<dbReference type="EMBL" id="HACG01028646">
    <property type="protein sequence ID" value="CEK75511.1"/>
    <property type="molecule type" value="Transcribed_RNA"/>
</dbReference>
<evidence type="ECO:0000256" key="1">
    <source>
        <dbReference type="ARBA" id="ARBA00004141"/>
    </source>
</evidence>
<evidence type="ECO:0000256" key="4">
    <source>
        <dbReference type="ARBA" id="ARBA00023136"/>
    </source>
</evidence>
<feature type="transmembrane region" description="Helical" evidence="6">
    <location>
        <begin position="159"/>
        <end position="179"/>
    </location>
</feature>
<feature type="transmembrane region" description="Helical" evidence="6">
    <location>
        <begin position="12"/>
        <end position="34"/>
    </location>
</feature>
<evidence type="ECO:0000256" key="3">
    <source>
        <dbReference type="ARBA" id="ARBA00022989"/>
    </source>
</evidence>
<feature type="transmembrane region" description="Helical" evidence="6">
    <location>
        <begin position="119"/>
        <end position="139"/>
    </location>
</feature>
<gene>
    <name evidence="7" type="primary">ORF95823</name>
</gene>
<feature type="transmembrane region" description="Helical" evidence="6">
    <location>
        <begin position="84"/>
        <end position="107"/>
    </location>
</feature>
<name>A0A0B7A666_9EUPU</name>
<evidence type="ECO:0000256" key="5">
    <source>
        <dbReference type="SAM" id="MobiDB-lite"/>
    </source>
</evidence>
<keyword evidence="3 6" id="KW-1133">Transmembrane helix</keyword>